<dbReference type="InterPro" id="IPR023401">
    <property type="entry name" value="ODC_N"/>
</dbReference>
<dbReference type="OrthoDB" id="41492at2759"/>
<proteinExistence type="inferred from homology"/>
<dbReference type="Gene3D" id="3.30.1780.10">
    <property type="entry name" value="ornithine cyclodeaminase, domain 1"/>
    <property type="match status" value="1"/>
</dbReference>
<dbReference type="PANTHER" id="PTHR13812">
    <property type="entry name" value="KETIMINE REDUCTASE MU-CRYSTALLIN"/>
    <property type="match status" value="1"/>
</dbReference>
<keyword evidence="3" id="KW-1185">Reference proteome</keyword>
<dbReference type="GeneID" id="54292508"/>
<dbReference type="Pfam" id="PF02423">
    <property type="entry name" value="OCD_Mu_crystall"/>
    <property type="match status" value="1"/>
</dbReference>
<dbReference type="RefSeq" id="XP_033393099.1">
    <property type="nucleotide sequence ID" value="XM_033535016.1"/>
</dbReference>
<dbReference type="GO" id="GO:0005737">
    <property type="term" value="C:cytoplasm"/>
    <property type="evidence" value="ECO:0007669"/>
    <property type="project" value="TreeGrafter"/>
</dbReference>
<name>A0A6A6B1Y6_9PEZI</name>
<gene>
    <name evidence="2" type="ORF">K452DRAFT_110423</name>
</gene>
<accession>A0A6A6B1Y6</accession>
<dbReference type="Gene3D" id="3.40.50.720">
    <property type="entry name" value="NAD(P)-binding Rossmann-like Domain"/>
    <property type="match status" value="1"/>
</dbReference>
<organism evidence="2 3">
    <name type="scientific">Aplosporella prunicola CBS 121167</name>
    <dbReference type="NCBI Taxonomy" id="1176127"/>
    <lineage>
        <taxon>Eukaryota</taxon>
        <taxon>Fungi</taxon>
        <taxon>Dikarya</taxon>
        <taxon>Ascomycota</taxon>
        <taxon>Pezizomycotina</taxon>
        <taxon>Dothideomycetes</taxon>
        <taxon>Dothideomycetes incertae sedis</taxon>
        <taxon>Botryosphaeriales</taxon>
        <taxon>Aplosporellaceae</taxon>
        <taxon>Aplosporella</taxon>
    </lineage>
</organism>
<protein>
    <recommendedName>
        <fullName evidence="4">Quinate/shikimate 5-dehydrogenase/glutamyl-tRNA reductase domain-containing protein</fullName>
    </recommendedName>
</protein>
<evidence type="ECO:0000256" key="1">
    <source>
        <dbReference type="ARBA" id="ARBA00008903"/>
    </source>
</evidence>
<sequence>MTEDYEVFARRIHRLYKQIIITKPAYRQTTTKMPFTVLSNATVRSLLHSLDRPALLNLQTRLNSALSAISTGGEAQYQPHRAGVTRPEGQTTLFMPLTDPGHVGAKIIGVPPPFDAHDAAQEDGRQRGLVGSELKGVLVICDATGRAAGVLNAGELTAFRTALAATTLFARRSAVRNVVIFGAGKQALWHARIALLLKGKAVASLAVVNRAGPRRDTLIQTLRSEAAEKDWQVKFRGVDPGDKAELEKTVKAADAVFCTTPSREVLFPAAWLKKEVYVSAIGSYKTSMLELDPELLKSIVASSDGYNPRKDAKGGVIVVDSREACFAESGEIVRAALTAEEMVEIGEVLDGEEKKRLEKWLQRGQVVYKSVGVGVMDLAMGNAVLEIAREKGFGVTVDEL</sequence>
<dbReference type="EMBL" id="ML995503">
    <property type="protein sequence ID" value="KAF2137383.1"/>
    <property type="molecule type" value="Genomic_DNA"/>
</dbReference>
<evidence type="ECO:0000313" key="2">
    <source>
        <dbReference type="EMBL" id="KAF2137383.1"/>
    </source>
</evidence>
<dbReference type="PANTHER" id="PTHR13812:SF19">
    <property type="entry name" value="KETIMINE REDUCTASE MU-CRYSTALLIN"/>
    <property type="match status" value="1"/>
</dbReference>
<dbReference type="InterPro" id="IPR036291">
    <property type="entry name" value="NAD(P)-bd_dom_sf"/>
</dbReference>
<evidence type="ECO:0008006" key="4">
    <source>
        <dbReference type="Google" id="ProtNLM"/>
    </source>
</evidence>
<dbReference type="AlphaFoldDB" id="A0A6A6B1Y6"/>
<dbReference type="Proteomes" id="UP000799438">
    <property type="component" value="Unassembled WGS sequence"/>
</dbReference>
<evidence type="ECO:0000313" key="3">
    <source>
        <dbReference type="Proteomes" id="UP000799438"/>
    </source>
</evidence>
<comment type="similarity">
    <text evidence="1">Belongs to the ornithine cyclodeaminase/mu-crystallin family.</text>
</comment>
<dbReference type="SUPFAM" id="SSF51735">
    <property type="entry name" value="NAD(P)-binding Rossmann-fold domains"/>
    <property type="match status" value="1"/>
</dbReference>
<reference evidence="2" key="1">
    <citation type="journal article" date="2020" name="Stud. Mycol.">
        <title>101 Dothideomycetes genomes: a test case for predicting lifestyles and emergence of pathogens.</title>
        <authorList>
            <person name="Haridas S."/>
            <person name="Albert R."/>
            <person name="Binder M."/>
            <person name="Bloem J."/>
            <person name="Labutti K."/>
            <person name="Salamov A."/>
            <person name="Andreopoulos B."/>
            <person name="Baker S."/>
            <person name="Barry K."/>
            <person name="Bills G."/>
            <person name="Bluhm B."/>
            <person name="Cannon C."/>
            <person name="Castanera R."/>
            <person name="Culley D."/>
            <person name="Daum C."/>
            <person name="Ezra D."/>
            <person name="Gonzalez J."/>
            <person name="Henrissat B."/>
            <person name="Kuo A."/>
            <person name="Liang C."/>
            <person name="Lipzen A."/>
            <person name="Lutzoni F."/>
            <person name="Magnuson J."/>
            <person name="Mondo S."/>
            <person name="Nolan M."/>
            <person name="Ohm R."/>
            <person name="Pangilinan J."/>
            <person name="Park H.-J."/>
            <person name="Ramirez L."/>
            <person name="Alfaro M."/>
            <person name="Sun H."/>
            <person name="Tritt A."/>
            <person name="Yoshinaga Y."/>
            <person name="Zwiers L.-H."/>
            <person name="Turgeon B."/>
            <person name="Goodwin S."/>
            <person name="Spatafora J."/>
            <person name="Crous P."/>
            <person name="Grigoriev I."/>
        </authorList>
    </citation>
    <scope>NUCLEOTIDE SEQUENCE</scope>
    <source>
        <strain evidence="2">CBS 121167</strain>
    </source>
</reference>
<dbReference type="InterPro" id="IPR003462">
    <property type="entry name" value="ODC_Mu_crystall"/>
</dbReference>